<dbReference type="InterPro" id="IPR006710">
    <property type="entry name" value="Glyco_hydro_43"/>
</dbReference>
<evidence type="ECO:0000256" key="3">
    <source>
        <dbReference type="ARBA" id="ARBA00022729"/>
    </source>
</evidence>
<evidence type="ECO:0000256" key="5">
    <source>
        <dbReference type="ARBA" id="ARBA00022801"/>
    </source>
</evidence>
<keyword evidence="4" id="KW-0677">Repeat</keyword>
<accession>A0A315Y3R1</accession>
<feature type="compositionally biased region" description="Basic and acidic residues" evidence="11">
    <location>
        <begin position="1155"/>
        <end position="1164"/>
    </location>
</feature>
<dbReference type="Gene3D" id="1.10.1330.10">
    <property type="entry name" value="Dockerin domain"/>
    <property type="match status" value="1"/>
</dbReference>
<dbReference type="EMBL" id="QGDI01000004">
    <property type="protein sequence ID" value="PWJ13499.1"/>
    <property type="molecule type" value="Genomic_DNA"/>
</dbReference>
<dbReference type="PANTHER" id="PTHR43772:SF2">
    <property type="entry name" value="PUTATIVE (AFU_ORTHOLOGUE AFUA_2G04480)-RELATED"/>
    <property type="match status" value="1"/>
</dbReference>
<dbReference type="Pfam" id="PF04616">
    <property type="entry name" value="Glyco_hydro_43"/>
    <property type="match status" value="1"/>
</dbReference>
<dbReference type="SUPFAM" id="SSF51445">
    <property type="entry name" value="(Trans)glycosidases"/>
    <property type="match status" value="1"/>
</dbReference>
<keyword evidence="6 10" id="KW-0119">Carbohydrate metabolism</keyword>
<organism evidence="15 16">
    <name type="scientific">Ruminococcus flavefaciens</name>
    <dbReference type="NCBI Taxonomy" id="1265"/>
    <lineage>
        <taxon>Bacteria</taxon>
        <taxon>Bacillati</taxon>
        <taxon>Bacillota</taxon>
        <taxon>Clostridia</taxon>
        <taxon>Eubacteriales</taxon>
        <taxon>Oscillospiraceae</taxon>
        <taxon>Ruminococcus</taxon>
    </lineage>
</organism>
<evidence type="ECO:0000256" key="4">
    <source>
        <dbReference type="ARBA" id="ARBA00022737"/>
    </source>
</evidence>
<feature type="domain" description="GH10" evidence="13">
    <location>
        <begin position="186"/>
        <end position="544"/>
    </location>
</feature>
<dbReference type="InterPro" id="IPR016134">
    <property type="entry name" value="Dockerin_dom"/>
</dbReference>
<evidence type="ECO:0000256" key="7">
    <source>
        <dbReference type="ARBA" id="ARBA00023295"/>
    </source>
</evidence>
<dbReference type="InterPro" id="IPR002105">
    <property type="entry name" value="Dockerin_1_rpt"/>
</dbReference>
<dbReference type="SMART" id="SM00606">
    <property type="entry name" value="CBD_IV"/>
    <property type="match status" value="1"/>
</dbReference>
<dbReference type="InterPro" id="IPR005084">
    <property type="entry name" value="CBM6"/>
</dbReference>
<dbReference type="CDD" id="cd14256">
    <property type="entry name" value="Dockerin_I"/>
    <property type="match status" value="1"/>
</dbReference>
<dbReference type="GO" id="GO:0045493">
    <property type="term" value="P:xylan catabolic process"/>
    <property type="evidence" value="ECO:0007669"/>
    <property type="project" value="UniProtKB-KW"/>
</dbReference>
<feature type="signal peptide" evidence="12">
    <location>
        <begin position="1"/>
        <end position="21"/>
    </location>
</feature>
<dbReference type="PROSITE" id="PS51760">
    <property type="entry name" value="GH10_2"/>
    <property type="match status" value="1"/>
</dbReference>
<dbReference type="Proteomes" id="UP000245720">
    <property type="component" value="Unassembled WGS sequence"/>
</dbReference>
<keyword evidence="5 10" id="KW-0378">Hydrolase</keyword>
<dbReference type="EC" id="3.2.1.8" evidence="10"/>
<dbReference type="PRINTS" id="PR00134">
    <property type="entry name" value="GLHYDRLASE10"/>
</dbReference>
<feature type="chain" id="PRO_5039093492" description="Beta-xylanase" evidence="12">
    <location>
        <begin position="22"/>
        <end position="1315"/>
    </location>
</feature>
<reference evidence="15 16" key="1">
    <citation type="submission" date="2018-05" db="EMBL/GenBank/DDBJ databases">
        <title>The Hungate 1000. A catalogue of reference genomes from the rumen microbiome.</title>
        <authorList>
            <person name="Kelly W."/>
        </authorList>
    </citation>
    <scope>NUCLEOTIDE SEQUENCE [LARGE SCALE GENOMIC DNA]</scope>
    <source>
        <strain evidence="15 16">SAb67</strain>
    </source>
</reference>
<feature type="domain" description="Dockerin" evidence="14">
    <location>
        <begin position="739"/>
        <end position="807"/>
    </location>
</feature>
<dbReference type="InterPro" id="IPR052176">
    <property type="entry name" value="Glycosyl_Hydrlase_43_Enz"/>
</dbReference>
<keyword evidence="8 10" id="KW-0624">Polysaccharide degradation</keyword>
<comment type="similarity">
    <text evidence="10">Belongs to the glycosyl hydrolase 10 (cellulase F) family.</text>
</comment>
<comment type="caution">
    <text evidence="15">The sequence shown here is derived from an EMBL/GenBank/DDBJ whole genome shotgun (WGS) entry which is preliminary data.</text>
</comment>
<dbReference type="PANTHER" id="PTHR43772">
    <property type="entry name" value="ENDO-1,4-BETA-XYLANASE"/>
    <property type="match status" value="1"/>
</dbReference>
<dbReference type="CDD" id="cd04084">
    <property type="entry name" value="CBM6_xylanase-like"/>
    <property type="match status" value="1"/>
</dbReference>
<comment type="similarity">
    <text evidence="1">Belongs to the glycosyl hydrolase 43 family.</text>
</comment>
<dbReference type="InterPro" id="IPR008979">
    <property type="entry name" value="Galactose-bd-like_sf"/>
</dbReference>
<dbReference type="RefSeq" id="WP_109726122.1">
    <property type="nucleotide sequence ID" value="NZ_QGDI01000004.1"/>
</dbReference>
<protein>
    <recommendedName>
        <fullName evidence="10">Beta-xylanase</fullName>
        <ecNumber evidence="10">3.2.1.8</ecNumber>
    </recommendedName>
</protein>
<evidence type="ECO:0000313" key="16">
    <source>
        <dbReference type="Proteomes" id="UP000245720"/>
    </source>
</evidence>
<dbReference type="Pfam" id="PF03422">
    <property type="entry name" value="CBM_6"/>
    <property type="match status" value="1"/>
</dbReference>
<dbReference type="Pfam" id="PF00404">
    <property type="entry name" value="Dockerin_1"/>
    <property type="match status" value="1"/>
</dbReference>
<dbReference type="InterPro" id="IPR036439">
    <property type="entry name" value="Dockerin_dom_sf"/>
</dbReference>
<evidence type="ECO:0000256" key="8">
    <source>
        <dbReference type="ARBA" id="ARBA00023326"/>
    </source>
</evidence>
<dbReference type="SUPFAM" id="SSF63446">
    <property type="entry name" value="Type I dockerin domain"/>
    <property type="match status" value="1"/>
</dbReference>
<dbReference type="Gene3D" id="3.20.20.80">
    <property type="entry name" value="Glycosidases"/>
    <property type="match status" value="1"/>
</dbReference>
<dbReference type="InterPro" id="IPR001000">
    <property type="entry name" value="GH10_dom"/>
</dbReference>
<dbReference type="SUPFAM" id="SSF49785">
    <property type="entry name" value="Galactose-binding domain-like"/>
    <property type="match status" value="3"/>
</dbReference>
<evidence type="ECO:0000256" key="11">
    <source>
        <dbReference type="SAM" id="MobiDB-lite"/>
    </source>
</evidence>
<dbReference type="Pfam" id="PF02018">
    <property type="entry name" value="CBM_4_9"/>
    <property type="match status" value="2"/>
</dbReference>
<evidence type="ECO:0000259" key="13">
    <source>
        <dbReference type="PROSITE" id="PS51760"/>
    </source>
</evidence>
<evidence type="ECO:0000256" key="12">
    <source>
        <dbReference type="SAM" id="SignalP"/>
    </source>
</evidence>
<evidence type="ECO:0000256" key="9">
    <source>
        <dbReference type="PROSITE-ProRule" id="PRU10061"/>
    </source>
</evidence>
<evidence type="ECO:0000256" key="2">
    <source>
        <dbReference type="ARBA" id="ARBA00022651"/>
    </source>
</evidence>
<dbReference type="InterPro" id="IPR003305">
    <property type="entry name" value="CenC_carb-bd"/>
</dbReference>
<dbReference type="CDD" id="cd09003">
    <property type="entry name" value="GH43_XynD-like"/>
    <property type="match status" value="1"/>
</dbReference>
<feature type="region of interest" description="Disordered" evidence="11">
    <location>
        <begin position="1144"/>
        <end position="1165"/>
    </location>
</feature>
<evidence type="ECO:0000313" key="15">
    <source>
        <dbReference type="EMBL" id="PWJ13499.1"/>
    </source>
</evidence>
<dbReference type="InterPro" id="IPR006584">
    <property type="entry name" value="Cellulose-bd_IV"/>
</dbReference>
<dbReference type="Gene3D" id="2.115.10.20">
    <property type="entry name" value="Glycosyl hydrolase domain, family 43"/>
    <property type="match status" value="1"/>
</dbReference>
<dbReference type="PROSITE" id="PS00591">
    <property type="entry name" value="GH10_1"/>
    <property type="match status" value="1"/>
</dbReference>
<name>A0A315Y3R1_RUMFL</name>
<keyword evidence="7 10" id="KW-0326">Glycosidase</keyword>
<dbReference type="Pfam" id="PF00331">
    <property type="entry name" value="Glyco_hydro_10"/>
    <property type="match status" value="1"/>
</dbReference>
<proteinExistence type="inferred from homology"/>
<sequence length="1315" mass="144051">MKFKKLVASLTAASCLSGAFVAFPEFVQRTYAASIVTNDFERNYDGWYGEGDTVELTAQPAAGADMSRGMKVSGRASAEDGAASSKGLYLFGGDKYNYSVKVFSNTAQKFHLSLLVIDEETEEETTVELASKNVPAGQWTELKNSYTAPEGSYEFKLKITTDSTDDFFFDDFLITGDKKALEAHAAPAGKGLKDEFGDYFRVGNIFNGGTIKNSGIQGILLKDCNAIECENETKPWDTMVQNGSTNTNVKVSLNSCAAICDFCVEHGLGFRGHTLVWHSQTHEWFFKENFSDNGGYVNSSTMDQRMESYIKNMFNAYATQYPDLDLYAYDVCNEVIYDGTASQGGLRPTNGTEGQNGSSAWVRVYGNNSFVEKAFTYARQYAPPTCKLFYNDYNEFANDKQNCIINTILKPLMAKGLIDGMGMQSHLNCAASGAWGDTNSYLAAMDKYLNLGIDVQVTELDLSTEGGKYTLQQQADKYKAIFKHAMDWNASHPNGPNVTLVQVWGPNDNNSWVGTDRNSGKSNQPLLYDGNNQPKLAYNAITSLVPDSQWSEGLPYHGPGSSNFTISDPEPDSDGYWFHSHFEGSEDNWVGRGSASVSTSGRTNYEGKEALLVQDREASWNGAAMPLNSRIFKPGEEYSFSVNACYLDGDLDSQEFKLTLQYNDADNEPHYDQIALASAPKGEWVQLANTNFKIPSGATDVQIYVETTHETIFTNFYIDDAVGAPAGTVVPGAGQPHIRTVILGDVNFDECIDSLDMVAARRGLLNGGFEDSMTQKAADVDQNRTFEVADLVLLQQYILKKITEFPVNKPQVDISALAAKFGTVNIAESWKKDGENNPLTTQRFGADPGWMVYDGRLYIYTTNDAFEYYRDGRLQINTYNSGTINCVSTDDMVNWTDHGAIPVAARNGRTTNGIASWANAAWAPDAAWKMVDGKPKFFLYFANNGSGIGVLSADDPTFTKNVKDPIGRELVSRNTANCSNVEWLFDPGVYYDEKTDEAYLFFGGGKKQNDGNGYDNPKTGRVVKLGSDMTSLSGTPQTMETPYLFEDSSLIKIGDTWYYSYCANWNVPGGTNINGVSFGNADILYMTSTNPLGPWTKNQLKGVVFKNTGTQRIDNGGNNHHSIIEFKGKYYVAYHSRQQSLRMGNTFIDSGDPNNRNKDNKDGNYRSTQINECTYNSSNGTLSCSGDMKGCSQIQNLDPTKTVRAATMANESKGITVSGVGNTTVEFKKGEWAKVSKVDFSKVSGTLTAKASSKSGAIIKVCAGSASGEAITYIEVPAGGSMETIETPLANIPSGASDIYFVANGDVSFDSWSMS</sequence>
<evidence type="ECO:0000256" key="6">
    <source>
        <dbReference type="ARBA" id="ARBA00023277"/>
    </source>
</evidence>
<feature type="active site" description="Nucleophile" evidence="9">
    <location>
        <position position="459"/>
    </location>
</feature>
<evidence type="ECO:0000259" key="14">
    <source>
        <dbReference type="PROSITE" id="PS51766"/>
    </source>
</evidence>
<dbReference type="GO" id="GO:0031176">
    <property type="term" value="F:endo-1,4-beta-xylanase activity"/>
    <property type="evidence" value="ECO:0007669"/>
    <property type="project" value="UniProtKB-EC"/>
</dbReference>
<dbReference type="InterPro" id="IPR031158">
    <property type="entry name" value="GH10_AS"/>
</dbReference>
<comment type="catalytic activity">
    <reaction evidence="10">
        <text>Endohydrolysis of (1-&gt;4)-beta-D-xylosidic linkages in xylans.</text>
        <dbReference type="EC" id="3.2.1.8"/>
    </reaction>
</comment>
<keyword evidence="3 12" id="KW-0732">Signal</keyword>
<dbReference type="OrthoDB" id="9809277at2"/>
<evidence type="ECO:0000256" key="10">
    <source>
        <dbReference type="RuleBase" id="RU361174"/>
    </source>
</evidence>
<keyword evidence="2" id="KW-0858">Xylan degradation</keyword>
<dbReference type="SMART" id="SM00633">
    <property type="entry name" value="Glyco_10"/>
    <property type="match status" value="1"/>
</dbReference>
<dbReference type="Gene3D" id="2.60.120.260">
    <property type="entry name" value="Galactose-binding domain-like"/>
    <property type="match status" value="3"/>
</dbReference>
<dbReference type="InterPro" id="IPR017853">
    <property type="entry name" value="GH"/>
</dbReference>
<dbReference type="GO" id="GO:0030246">
    <property type="term" value="F:carbohydrate binding"/>
    <property type="evidence" value="ECO:0007669"/>
    <property type="project" value="InterPro"/>
</dbReference>
<evidence type="ECO:0000256" key="1">
    <source>
        <dbReference type="ARBA" id="ARBA00009865"/>
    </source>
</evidence>
<dbReference type="InterPro" id="IPR023296">
    <property type="entry name" value="Glyco_hydro_beta-prop_sf"/>
</dbReference>
<dbReference type="PROSITE" id="PS51766">
    <property type="entry name" value="DOCKERIN"/>
    <property type="match status" value="1"/>
</dbReference>
<dbReference type="SUPFAM" id="SSF75005">
    <property type="entry name" value="Arabinanase/levansucrase/invertase"/>
    <property type="match status" value="1"/>
</dbReference>
<gene>
    <name evidence="15" type="ORF">IE37_01304</name>
</gene>